<gene>
    <name evidence="1" type="ORF">KBB96_04810</name>
</gene>
<dbReference type="Proteomes" id="UP000676169">
    <property type="component" value="Chromosome"/>
</dbReference>
<keyword evidence="2" id="KW-1185">Reference proteome</keyword>
<dbReference type="KEGG" id="lamb:KBB96_04810"/>
<sequence length="2075" mass="231288">MESPLQKHNPLKFWELNETHFEELCRDIWEKEPEIRRAERHGKPRGQKQRGVDILARRTDGKWSLGSCKNYVEFGVDDFDDAVEEFWKYRHAWKRRGAIAFVVFIGCSKGDVKLQAQYLSHVQDFASEGLDLELWDNRDLTDALRRHPDVGRKHFNSRIQADLYGSNAEPVVFNSAKGSGDLAISGGLQEKLILEFTAAVEDEIPDLRAKARRGEWRKALELVEKRIQSATWQMLSDETRSKVLKLSAGLHLDAKNDLAGAKIRLKLAKEADPKGDFQVLEGVIALREDDTEAALRILAVPQTTDAWSIRLSILINLGRSQEVLDLMKAPTFRPSGGTYRVAGLASVVMGDFEQAREFSALALQADPEGFYIRLLAASLKYLEAVLPSFKEARFLGWPIPPKWEFVLSDEKSMRALEEAETEFTALLGIVEDGHDDRRDLEAWRLGCLANHPARQEDASIYARALLASNPCHLPALAWCLDRGLPFDRAQSGSALEAMVRTQPSAELVQTLVNLRVLEGDFKEGAELLDLHRILFEQDSFKSVWRHLRIQVAAILGESTEEAALIEDEPDPIARAQLKYLVERVNGAKSGVWANFPGAAFSLFEATNDPKYLFEACETALVAGDAGFAAAHAERLVEELRSPGSLLVASHSLFSAGQFKAALELLSRYNHLIGEGEIGDRLQRVKTMSLLNRGDLQSAIGTAKELLHKSGTFDSKWMLFATQVEAADFHGGAETARSLVGDPEVTSGHLINIAHAMWMTDPPLASQAYDKAIEKGIPDRFLAIAASLGYRLGKDKVASPLLQKMLSEAGKPGSSLTVLRADEVQKMDREKFDTADRFLTAYKNGEIPLHVAYSEVGSAVIQRWLGNDRDVRDLDAPCGLIRSGVHSVRKYEIGAGELFMDVSALMVADQIGVLGLVESTMGPILVSQTSVTTLRELATALASSHPRLDEGSRQVAALVQEQRVAIFEASQFDVPRSEKEKIDDDRPAERVWICMRNGQNGTFATSRPASGLTLFVDSFVLLVRDKSPRIGDSVATGVEPTVLEEGHARAPADGELIYLEKGVVELLATEGVLAEASVRFRLRIEKQEHQRIVSKNVENGLRARNAQKAIHLFEHVSRGIEQGVLRVVQRDEAISGTAAEFNDSCGLGLYDMGIAASQGCKFVWCDDRFVTSFANYETASVAGVSEILDLLRRRLVLSKEEYFRAILRLRELDFRYIPTSEEEIIWALRTAKVEKGRVREGPELKALRRSLAACTLDAPSLKPPEGVSVGGPTMEFQWIADSYQATTGAIAELWEDESIPDEELLAKSDYLLGEFVWPLLAPIELADRVPNSQFRKDAIASAAASLFARGLGLDSQREKLGSRDHRRARFNDWVASRLLDPITAVEPEVIQAVAKIEAGALEGQQVSMGGEEEEAMKRFLLRTILDLPDVVKQEIQFGQEFKAWLKLLPGTVHMTVWGAEFDAGEFWNAVAEAARSGQGSVQEQNGDRIAVLSRIEGRKPWKRLRFALDGRPPRGSFRNEGMPVALLPRDQARKYLERRPDWFDVDAKERTRRIRRITAERNVGDRVAKFLDHRESSLEVLYSELRKALKGRSAVTTEDCIPRSLEALGNHLRISRRELETGQVDLDQCAARLVDDVGLPRAIQSFIQLPVPLPRILIERFKSCVAMNRKAVLVRILRTTRSPLGLIQAVKLFAMAGEKEEELMAKAEALVARALKEEASLASWKFFHSVLTWAFAMLGAVDRFQGVDDRLRLIFAWLHAGRVSDAFLSVGSLDLKRCEGAFLNDARLFGLEIGGWNELVWEDCMHPRFAGRCSILVPALASALDGLSHAAQERLRVDEIFGIGKERGDDTSITDLFKITSNQRNRWNSFLGGDGCLDFRIALGQQFSPAFGITDPAQTVFDVLESLETDPKQPDAWAIFYMLLGDMPMGPEVEQRLSDLVLSQDFDEIVEQIPGPGLGAIMFAANRTRLWSDPLLVARVEGIVAKYQRRLMEESISKPPPVDAVNVVSYFLGMAVVPGDESATYSRFFDYLAAMVRAWPQSAAIFDNVFWGWPNKWPIRRQNGYWNFALTKRAAK</sequence>
<organism evidence="1 2">
    <name type="scientific">Luteolibacter ambystomatis</name>
    <dbReference type="NCBI Taxonomy" id="2824561"/>
    <lineage>
        <taxon>Bacteria</taxon>
        <taxon>Pseudomonadati</taxon>
        <taxon>Verrucomicrobiota</taxon>
        <taxon>Verrucomicrobiia</taxon>
        <taxon>Verrucomicrobiales</taxon>
        <taxon>Verrucomicrobiaceae</taxon>
        <taxon>Luteolibacter</taxon>
    </lineage>
</organism>
<name>A0A975J1B4_9BACT</name>
<evidence type="ECO:0000313" key="1">
    <source>
        <dbReference type="EMBL" id="QUE52213.1"/>
    </source>
</evidence>
<dbReference type="EMBL" id="CP073100">
    <property type="protein sequence ID" value="QUE52213.1"/>
    <property type="molecule type" value="Genomic_DNA"/>
</dbReference>
<reference evidence="1" key="1">
    <citation type="submission" date="2021-04" db="EMBL/GenBank/DDBJ databases">
        <title>Luteolibacter sp. 32A isolated from the skin of an Anderson's salamander (Ambystoma andersonii).</title>
        <authorList>
            <person name="Spergser J."/>
            <person name="Busse H.-J."/>
        </authorList>
    </citation>
    <scope>NUCLEOTIDE SEQUENCE</scope>
    <source>
        <strain evidence="1">32A</strain>
    </source>
</reference>
<protein>
    <recommendedName>
        <fullName evidence="3">Tetratricopeptide repeat protein</fullName>
    </recommendedName>
</protein>
<proteinExistence type="predicted"/>
<evidence type="ECO:0008006" key="3">
    <source>
        <dbReference type="Google" id="ProtNLM"/>
    </source>
</evidence>
<evidence type="ECO:0000313" key="2">
    <source>
        <dbReference type="Proteomes" id="UP000676169"/>
    </source>
</evidence>
<dbReference type="RefSeq" id="WP_211632924.1">
    <property type="nucleotide sequence ID" value="NZ_CP073100.1"/>
</dbReference>
<accession>A0A975J1B4</accession>